<dbReference type="InterPro" id="IPR000847">
    <property type="entry name" value="LysR_HTH_N"/>
</dbReference>
<name>A0ABP9LJC6_9RHOB</name>
<evidence type="ECO:0000256" key="1">
    <source>
        <dbReference type="ARBA" id="ARBA00009437"/>
    </source>
</evidence>
<sequence length="303" mass="33272">MADTPQKQRPTLRQYEFFVAIADELHFGRAAERLGVAQPALTQQLKLLEEVFGGELLFDRNRRRVLLTEFGSAILPEARALLRQASRVESVARLMAEGRGGRLKIGYIGSASYAGILSRILRTFREGAPDVDLVLQELDMDLQIQEIQAGRMDTGFVRLPVPDTPDDVRTVSVLEEEILLAVPSSHKLASRKAVKMSDLSDERFIFTHLGPDIGFAACAYKLCADAGFAPNIVHHARQFTAIISFVSAGLGVAFVPASAALMNDTGVNFVHISDAKIKSRIGLAYLDKPTNPALKRFLETVPD</sequence>
<keyword evidence="8" id="KW-1185">Reference proteome</keyword>
<dbReference type="Pfam" id="PF00126">
    <property type="entry name" value="HTH_1"/>
    <property type="match status" value="1"/>
</dbReference>
<evidence type="ECO:0000256" key="4">
    <source>
        <dbReference type="ARBA" id="ARBA00023159"/>
    </source>
</evidence>
<dbReference type="InterPro" id="IPR036388">
    <property type="entry name" value="WH-like_DNA-bd_sf"/>
</dbReference>
<evidence type="ECO:0000313" key="7">
    <source>
        <dbReference type="EMBL" id="GAA5077390.1"/>
    </source>
</evidence>
<dbReference type="PANTHER" id="PTHR30346">
    <property type="entry name" value="TRANSCRIPTIONAL DUAL REGULATOR HCAR-RELATED"/>
    <property type="match status" value="1"/>
</dbReference>
<dbReference type="PROSITE" id="PS50931">
    <property type="entry name" value="HTH_LYSR"/>
    <property type="match status" value="1"/>
</dbReference>
<dbReference type="PRINTS" id="PR00039">
    <property type="entry name" value="HTHLYSR"/>
</dbReference>
<keyword evidence="2" id="KW-0805">Transcription regulation</keyword>
<reference evidence="8" key="1">
    <citation type="journal article" date="2019" name="Int. J. Syst. Evol. Microbiol.">
        <title>The Global Catalogue of Microorganisms (GCM) 10K type strain sequencing project: providing services to taxonomists for standard genome sequencing and annotation.</title>
        <authorList>
            <consortium name="The Broad Institute Genomics Platform"/>
            <consortium name="The Broad Institute Genome Sequencing Center for Infectious Disease"/>
            <person name="Wu L."/>
            <person name="Ma J."/>
        </authorList>
    </citation>
    <scope>NUCLEOTIDE SEQUENCE [LARGE SCALE GENOMIC DNA]</scope>
    <source>
        <strain evidence="8">JCM 18015</strain>
    </source>
</reference>
<dbReference type="RefSeq" id="WP_259549686.1">
    <property type="nucleotide sequence ID" value="NZ_BAABHW010000004.1"/>
</dbReference>
<organism evidence="7 8">
    <name type="scientific">[Roseibacterium] beibuensis</name>
    <dbReference type="NCBI Taxonomy" id="1193142"/>
    <lineage>
        <taxon>Bacteria</taxon>
        <taxon>Pseudomonadati</taxon>
        <taxon>Pseudomonadota</taxon>
        <taxon>Alphaproteobacteria</taxon>
        <taxon>Rhodobacterales</taxon>
        <taxon>Roseobacteraceae</taxon>
        <taxon>Roseicyclus</taxon>
    </lineage>
</organism>
<dbReference type="InterPro" id="IPR005119">
    <property type="entry name" value="LysR_subst-bd"/>
</dbReference>
<dbReference type="SUPFAM" id="SSF46785">
    <property type="entry name" value="Winged helix' DNA-binding domain"/>
    <property type="match status" value="1"/>
</dbReference>
<gene>
    <name evidence="7" type="ORF">GCM10023209_27560</name>
</gene>
<proteinExistence type="inferred from homology"/>
<evidence type="ECO:0000259" key="6">
    <source>
        <dbReference type="PROSITE" id="PS50931"/>
    </source>
</evidence>
<dbReference type="InterPro" id="IPR036390">
    <property type="entry name" value="WH_DNA-bd_sf"/>
</dbReference>
<dbReference type="SUPFAM" id="SSF53850">
    <property type="entry name" value="Periplasmic binding protein-like II"/>
    <property type="match status" value="1"/>
</dbReference>
<comment type="caution">
    <text evidence="7">The sequence shown here is derived from an EMBL/GenBank/DDBJ whole genome shotgun (WGS) entry which is preliminary data.</text>
</comment>
<evidence type="ECO:0000313" key="8">
    <source>
        <dbReference type="Proteomes" id="UP001499910"/>
    </source>
</evidence>
<dbReference type="Gene3D" id="1.10.10.10">
    <property type="entry name" value="Winged helix-like DNA-binding domain superfamily/Winged helix DNA-binding domain"/>
    <property type="match status" value="1"/>
</dbReference>
<keyword evidence="3" id="KW-0238">DNA-binding</keyword>
<dbReference type="Pfam" id="PF03466">
    <property type="entry name" value="LysR_substrate"/>
    <property type="match status" value="1"/>
</dbReference>
<keyword evidence="5" id="KW-0804">Transcription</keyword>
<dbReference type="EMBL" id="BAABHW010000004">
    <property type="protein sequence ID" value="GAA5077390.1"/>
    <property type="molecule type" value="Genomic_DNA"/>
</dbReference>
<dbReference type="Gene3D" id="3.40.190.10">
    <property type="entry name" value="Periplasmic binding protein-like II"/>
    <property type="match status" value="2"/>
</dbReference>
<dbReference type="Proteomes" id="UP001499910">
    <property type="component" value="Unassembled WGS sequence"/>
</dbReference>
<accession>A0ABP9LJC6</accession>
<comment type="similarity">
    <text evidence="1">Belongs to the LysR transcriptional regulatory family.</text>
</comment>
<evidence type="ECO:0000256" key="5">
    <source>
        <dbReference type="ARBA" id="ARBA00023163"/>
    </source>
</evidence>
<protein>
    <submittedName>
        <fullName evidence="7">LysR family transcriptional regulator</fullName>
    </submittedName>
</protein>
<dbReference type="PANTHER" id="PTHR30346:SF26">
    <property type="entry name" value="HYDROGEN PEROXIDE-INDUCIBLE GENES ACTIVATOR"/>
    <property type="match status" value="1"/>
</dbReference>
<dbReference type="CDD" id="cd08414">
    <property type="entry name" value="PBP2_LTTR_aromatics_like"/>
    <property type="match status" value="1"/>
</dbReference>
<feature type="domain" description="HTH lysR-type" evidence="6">
    <location>
        <begin position="10"/>
        <end position="68"/>
    </location>
</feature>
<evidence type="ECO:0000256" key="3">
    <source>
        <dbReference type="ARBA" id="ARBA00023125"/>
    </source>
</evidence>
<keyword evidence="4" id="KW-0010">Activator</keyword>
<evidence type="ECO:0000256" key="2">
    <source>
        <dbReference type="ARBA" id="ARBA00023015"/>
    </source>
</evidence>